<comment type="caution">
    <text evidence="2">The sequence shown here is derived from an EMBL/GenBank/DDBJ whole genome shotgun (WGS) entry which is preliminary data.</text>
</comment>
<evidence type="ECO:0000313" key="2">
    <source>
        <dbReference type="EMBL" id="PUU81072.1"/>
    </source>
</evidence>
<sequence>MPAESVAEEEPPIIEPAKYNTTVATETSTAATAEGQYSDNKDEASNTDPKKDDDRGRLGHLVHLVPKQSLRLAVNIFTARECSRLSPQVLGGTILWHLGVLVHQIKHAENGTEIQGMALSNFSPVSSNQAKLLRVLTALDYRFDPRRPSREVVNDRTCLGNDDAITR</sequence>
<gene>
    <name evidence="2" type="ORF">B9Z19DRAFT_1122576</name>
</gene>
<feature type="compositionally biased region" description="Basic and acidic residues" evidence="1">
    <location>
        <begin position="39"/>
        <end position="57"/>
    </location>
</feature>
<dbReference type="EMBL" id="NESQ01000051">
    <property type="protein sequence ID" value="PUU81072.1"/>
    <property type="molecule type" value="Genomic_DNA"/>
</dbReference>
<feature type="compositionally biased region" description="Low complexity" evidence="1">
    <location>
        <begin position="15"/>
        <end position="33"/>
    </location>
</feature>
<accession>A0A2T7A001</accession>
<name>A0A2T7A001_TUBBO</name>
<protein>
    <submittedName>
        <fullName evidence="2">Uncharacterized protein</fullName>
    </submittedName>
</protein>
<keyword evidence="3" id="KW-1185">Reference proteome</keyword>
<evidence type="ECO:0000256" key="1">
    <source>
        <dbReference type="SAM" id="MobiDB-lite"/>
    </source>
</evidence>
<feature type="region of interest" description="Disordered" evidence="1">
    <location>
        <begin position="1"/>
        <end position="57"/>
    </location>
</feature>
<proteinExistence type="predicted"/>
<dbReference type="Proteomes" id="UP000244722">
    <property type="component" value="Unassembled WGS sequence"/>
</dbReference>
<reference evidence="2 3" key="1">
    <citation type="submission" date="2017-04" db="EMBL/GenBank/DDBJ databases">
        <title>Draft genome sequence of Tuber borchii Vittad., a whitish edible truffle.</title>
        <authorList>
            <consortium name="DOE Joint Genome Institute"/>
            <person name="Murat C."/>
            <person name="Kuo A."/>
            <person name="Barry K.W."/>
            <person name="Clum A."/>
            <person name="Dockter R.B."/>
            <person name="Fauchery L."/>
            <person name="Iotti M."/>
            <person name="Kohler A."/>
            <person name="Labutti K."/>
            <person name="Lindquist E.A."/>
            <person name="Lipzen A."/>
            <person name="Ohm R.A."/>
            <person name="Wang M."/>
            <person name="Grigoriev I.V."/>
            <person name="Zambonelli A."/>
            <person name="Martin F.M."/>
        </authorList>
    </citation>
    <scope>NUCLEOTIDE SEQUENCE [LARGE SCALE GENOMIC DNA]</scope>
    <source>
        <strain evidence="2 3">Tbo3840</strain>
    </source>
</reference>
<dbReference type="AlphaFoldDB" id="A0A2T7A001"/>
<dbReference type="STRING" id="42251.A0A2T7A001"/>
<organism evidence="2 3">
    <name type="scientific">Tuber borchii</name>
    <name type="common">White truffle</name>
    <dbReference type="NCBI Taxonomy" id="42251"/>
    <lineage>
        <taxon>Eukaryota</taxon>
        <taxon>Fungi</taxon>
        <taxon>Dikarya</taxon>
        <taxon>Ascomycota</taxon>
        <taxon>Pezizomycotina</taxon>
        <taxon>Pezizomycetes</taxon>
        <taxon>Pezizales</taxon>
        <taxon>Tuberaceae</taxon>
        <taxon>Tuber</taxon>
    </lineage>
</organism>
<feature type="compositionally biased region" description="Acidic residues" evidence="1">
    <location>
        <begin position="1"/>
        <end position="12"/>
    </location>
</feature>
<evidence type="ECO:0000313" key="3">
    <source>
        <dbReference type="Proteomes" id="UP000244722"/>
    </source>
</evidence>